<dbReference type="PANTHER" id="PTHR45754:SF3">
    <property type="entry name" value="METHYLENETETRAHYDROFOLATE REDUCTASE (NADPH)"/>
    <property type="match status" value="1"/>
</dbReference>
<dbReference type="AlphaFoldDB" id="A0AA96VAA9"/>
<evidence type="ECO:0000313" key="7">
    <source>
        <dbReference type="EMBL" id="WNY28811.1"/>
    </source>
</evidence>
<keyword evidence="4" id="KW-0285">Flavoprotein</keyword>
<gene>
    <name evidence="7" type="primary">yitJ</name>
    <name evidence="7" type="ORF">MmiEs2_10190</name>
</gene>
<evidence type="ECO:0000313" key="8">
    <source>
        <dbReference type="Proteomes" id="UP001302662"/>
    </source>
</evidence>
<sequence length="291" mass="31815">MGSKGFKEKLKSPKFIVTGEVSPPKGIDCSSAIENMKLIQGFTDAINVTDNQCATLHMSSLAFARLMIENGCSDPVMQMTCRDRNRIGLQADLLGAAALGIPNLLVMSGDHPRCGDHPTAKPVYDLDSVQLLQTIAQLKSGFDFSGNALSGAPDFCVGVVSNADPNERLQIMKLEKKLSFDVDFIQTQAIFDIDKFKEFLEKVDTDVPIIAGIIPIRSAQMARYMDNNIPGITIPDEIHARIQNAEDPVTEGMEIAAELIKQLKPVCRGIHMMPVGAHTYTEKILKTARVL</sequence>
<dbReference type="RefSeq" id="WP_316558815.1">
    <property type="nucleotide sequence ID" value="NZ_CP131062.1"/>
</dbReference>
<dbReference type="Pfam" id="PF02219">
    <property type="entry name" value="MTHFR"/>
    <property type="match status" value="1"/>
</dbReference>
<protein>
    <submittedName>
        <fullName evidence="7">Bifunctional homocysteine S-methyltransferase/5,10-methylenetetrahydrofolate reductase</fullName>
    </submittedName>
</protein>
<dbReference type="GO" id="GO:0009086">
    <property type="term" value="P:methionine biosynthetic process"/>
    <property type="evidence" value="ECO:0007669"/>
    <property type="project" value="TreeGrafter"/>
</dbReference>
<proteinExistence type="inferred from homology"/>
<evidence type="ECO:0000256" key="3">
    <source>
        <dbReference type="ARBA" id="ARBA00006743"/>
    </source>
</evidence>
<dbReference type="EMBL" id="CP131062">
    <property type="protein sequence ID" value="WNY28811.1"/>
    <property type="molecule type" value="Genomic_DNA"/>
</dbReference>
<dbReference type="InterPro" id="IPR003171">
    <property type="entry name" value="Mehydrof_redctse-like"/>
</dbReference>
<dbReference type="GO" id="GO:0071949">
    <property type="term" value="F:FAD binding"/>
    <property type="evidence" value="ECO:0007669"/>
    <property type="project" value="TreeGrafter"/>
</dbReference>
<dbReference type="PANTHER" id="PTHR45754">
    <property type="entry name" value="METHYLENETETRAHYDROFOLATE REDUCTASE"/>
    <property type="match status" value="1"/>
</dbReference>
<evidence type="ECO:0000256" key="5">
    <source>
        <dbReference type="ARBA" id="ARBA00022827"/>
    </source>
</evidence>
<organism evidence="7 8">
    <name type="scientific">Methanimicrococcus stummii</name>
    <dbReference type="NCBI Taxonomy" id="3028294"/>
    <lineage>
        <taxon>Archaea</taxon>
        <taxon>Methanobacteriati</taxon>
        <taxon>Methanobacteriota</taxon>
        <taxon>Stenosarchaea group</taxon>
        <taxon>Methanomicrobia</taxon>
        <taxon>Methanosarcinales</taxon>
        <taxon>Methanosarcinaceae</taxon>
        <taxon>Methanimicrococcus</taxon>
    </lineage>
</organism>
<dbReference type="GO" id="GO:0004489">
    <property type="term" value="F:methylenetetrahydrofolate reductase [NAD(P)H] activity"/>
    <property type="evidence" value="ECO:0007669"/>
    <property type="project" value="InterPro"/>
</dbReference>
<comment type="cofactor">
    <cofactor evidence="1">
        <name>FAD</name>
        <dbReference type="ChEBI" id="CHEBI:57692"/>
    </cofactor>
</comment>
<dbReference type="GO" id="GO:0035999">
    <property type="term" value="P:tetrahydrofolate interconversion"/>
    <property type="evidence" value="ECO:0007669"/>
    <property type="project" value="TreeGrafter"/>
</dbReference>
<evidence type="ECO:0000256" key="4">
    <source>
        <dbReference type="ARBA" id="ARBA00022630"/>
    </source>
</evidence>
<evidence type="ECO:0000256" key="6">
    <source>
        <dbReference type="ARBA" id="ARBA00023002"/>
    </source>
</evidence>
<keyword evidence="5" id="KW-0274">FAD</keyword>
<dbReference type="InterPro" id="IPR029041">
    <property type="entry name" value="FAD-linked_oxidoreductase-like"/>
</dbReference>
<evidence type="ECO:0000256" key="1">
    <source>
        <dbReference type="ARBA" id="ARBA00001974"/>
    </source>
</evidence>
<dbReference type="GeneID" id="85197485"/>
<dbReference type="CDD" id="cd00537">
    <property type="entry name" value="MTHFR"/>
    <property type="match status" value="1"/>
</dbReference>
<dbReference type="Proteomes" id="UP001302662">
    <property type="component" value="Chromosome"/>
</dbReference>
<dbReference type="GO" id="GO:0005829">
    <property type="term" value="C:cytosol"/>
    <property type="evidence" value="ECO:0007669"/>
    <property type="project" value="TreeGrafter"/>
</dbReference>
<dbReference type="Gene3D" id="3.20.20.220">
    <property type="match status" value="1"/>
</dbReference>
<reference evidence="7 8" key="1">
    <citation type="submission" date="2023-07" db="EMBL/GenBank/DDBJ databases">
        <title>Closed genome sequence of Methanimicrococcus sp. Es2.</title>
        <authorList>
            <person name="Protasov E."/>
            <person name="Platt K."/>
            <person name="Reeh H."/>
            <person name="Poehlein A."/>
            <person name="Daniel R."/>
            <person name="Brune A."/>
        </authorList>
    </citation>
    <scope>NUCLEOTIDE SEQUENCE [LARGE SCALE GENOMIC DNA]</scope>
    <source>
        <strain evidence="7 8">Es2</strain>
    </source>
</reference>
<dbReference type="KEGG" id="mees:MmiEs2_10190"/>
<keyword evidence="6" id="KW-0560">Oxidoreductase</keyword>
<dbReference type="SUPFAM" id="SSF51730">
    <property type="entry name" value="FAD-linked oxidoreductase"/>
    <property type="match status" value="1"/>
</dbReference>
<comment type="similarity">
    <text evidence="3">Belongs to the methylenetetrahydrofolate reductase family.</text>
</comment>
<comment type="pathway">
    <text evidence="2">One-carbon metabolism; tetrahydrofolate interconversion.</text>
</comment>
<name>A0AA96VAA9_9EURY</name>
<accession>A0AA96VAA9</accession>
<keyword evidence="8" id="KW-1185">Reference proteome</keyword>
<evidence type="ECO:0000256" key="2">
    <source>
        <dbReference type="ARBA" id="ARBA00004777"/>
    </source>
</evidence>